<organism evidence="5 6">
    <name type="scientific">Parahaliea maris</name>
    <dbReference type="NCBI Taxonomy" id="2716870"/>
    <lineage>
        <taxon>Bacteria</taxon>
        <taxon>Pseudomonadati</taxon>
        <taxon>Pseudomonadota</taxon>
        <taxon>Gammaproteobacteria</taxon>
        <taxon>Cellvibrionales</taxon>
        <taxon>Halieaceae</taxon>
        <taxon>Parahaliea</taxon>
    </lineage>
</organism>
<feature type="chain" id="PRO_5022897776" evidence="3">
    <location>
        <begin position="26"/>
        <end position="355"/>
    </location>
</feature>
<dbReference type="PANTHER" id="PTHR30469">
    <property type="entry name" value="MULTIDRUG RESISTANCE PROTEIN MDTA"/>
    <property type="match status" value="1"/>
</dbReference>
<evidence type="ECO:0000256" key="3">
    <source>
        <dbReference type="SAM" id="SignalP"/>
    </source>
</evidence>
<keyword evidence="3" id="KW-0732">Signal</keyword>
<protein>
    <submittedName>
        <fullName evidence="5">Efflux RND transporter periplasmic adaptor subunit</fullName>
    </submittedName>
</protein>
<dbReference type="Gene3D" id="2.40.50.100">
    <property type="match status" value="1"/>
</dbReference>
<dbReference type="Gene3D" id="2.40.420.20">
    <property type="match status" value="1"/>
</dbReference>
<comment type="similarity">
    <text evidence="1">Belongs to the membrane fusion protein (MFP) (TC 8.A.1) family.</text>
</comment>
<evidence type="ECO:0000256" key="1">
    <source>
        <dbReference type="ARBA" id="ARBA00009477"/>
    </source>
</evidence>
<dbReference type="RefSeq" id="WP_148068174.1">
    <property type="nucleotide sequence ID" value="NZ_VRZA01000003.1"/>
</dbReference>
<dbReference type="EMBL" id="VRZA01000003">
    <property type="protein sequence ID" value="TXS93832.1"/>
    <property type="molecule type" value="Genomic_DNA"/>
</dbReference>
<evidence type="ECO:0000256" key="2">
    <source>
        <dbReference type="SAM" id="Coils"/>
    </source>
</evidence>
<dbReference type="InterPro" id="IPR058637">
    <property type="entry name" value="YknX-like_C"/>
</dbReference>
<feature type="coiled-coil region" evidence="2">
    <location>
        <begin position="103"/>
        <end position="147"/>
    </location>
</feature>
<feature type="domain" description="YknX-like C-terminal permuted SH3-like" evidence="4">
    <location>
        <begin position="277"/>
        <end position="346"/>
    </location>
</feature>
<sequence length="355" mass="38551">MNRLQRLVSPLLFCAVAGTASIAAAQAPEAVVELSSVTEGEAAAVVRLPGTVISTRDAALSTEVAGRLTWIAQVGDRIEQGEPVARIDEHLLQLEVRDQRAEIARLDADIAYNQRQIERLERLAKQNNMAQSELDQVASRLEMLRQERTSAEVSLERSRYNLERSRVPAPFSGVVVARSAAEGEYLQTGAPLLRLVDTDTLEVSVNAPLRVARHNQTGESVQVEAADSRVEARIRGLVPVGDARSRMMELRLALDESPWLIGEAVTVELPESARQSALRVPRDALVLRDNEVFVYTVGDDNTAHKVPVTTGAGRGNSIAVSGELQVGDPVVVRGAERLREGQAVRVIQHHLAAGP</sequence>
<keyword evidence="2" id="KW-0175">Coiled coil</keyword>
<evidence type="ECO:0000259" key="4">
    <source>
        <dbReference type="Pfam" id="PF25989"/>
    </source>
</evidence>
<dbReference type="Gene3D" id="2.40.30.170">
    <property type="match status" value="1"/>
</dbReference>
<comment type="caution">
    <text evidence="5">The sequence shown here is derived from an EMBL/GenBank/DDBJ whole genome shotgun (WGS) entry which is preliminary data.</text>
</comment>
<dbReference type="Pfam" id="PF25989">
    <property type="entry name" value="YknX_C"/>
    <property type="match status" value="1"/>
</dbReference>
<dbReference type="PANTHER" id="PTHR30469:SF15">
    <property type="entry name" value="HLYD FAMILY OF SECRETION PROTEINS"/>
    <property type="match status" value="1"/>
</dbReference>
<accession>A0A5C9A1N4</accession>
<dbReference type="Gene3D" id="1.10.287.470">
    <property type="entry name" value="Helix hairpin bin"/>
    <property type="match status" value="1"/>
</dbReference>
<evidence type="ECO:0000313" key="6">
    <source>
        <dbReference type="Proteomes" id="UP000321039"/>
    </source>
</evidence>
<dbReference type="InterPro" id="IPR006143">
    <property type="entry name" value="RND_pump_MFP"/>
</dbReference>
<dbReference type="AlphaFoldDB" id="A0A5C9A1N4"/>
<dbReference type="GO" id="GO:1990281">
    <property type="term" value="C:efflux pump complex"/>
    <property type="evidence" value="ECO:0007669"/>
    <property type="project" value="TreeGrafter"/>
</dbReference>
<evidence type="ECO:0000313" key="5">
    <source>
        <dbReference type="EMBL" id="TXS93832.1"/>
    </source>
</evidence>
<feature type="signal peptide" evidence="3">
    <location>
        <begin position="1"/>
        <end position="25"/>
    </location>
</feature>
<dbReference type="NCBIfam" id="TIGR01730">
    <property type="entry name" value="RND_mfp"/>
    <property type="match status" value="1"/>
</dbReference>
<reference evidence="5 6" key="1">
    <citation type="submission" date="2019-08" db="EMBL/GenBank/DDBJ databases">
        <title>Parahaliea maris sp. nov., isolated from the surface seawater.</title>
        <authorList>
            <person name="Liu Y."/>
        </authorList>
    </citation>
    <scope>NUCLEOTIDE SEQUENCE [LARGE SCALE GENOMIC DNA]</scope>
    <source>
        <strain evidence="5 6">HSLHS9</strain>
    </source>
</reference>
<proteinExistence type="inferred from homology"/>
<name>A0A5C9A1N4_9GAMM</name>
<dbReference type="Proteomes" id="UP000321039">
    <property type="component" value="Unassembled WGS sequence"/>
</dbReference>
<dbReference type="SUPFAM" id="SSF111369">
    <property type="entry name" value="HlyD-like secretion proteins"/>
    <property type="match status" value="1"/>
</dbReference>
<keyword evidence="6" id="KW-1185">Reference proteome</keyword>
<gene>
    <name evidence="5" type="ORF">FV139_09355</name>
</gene>
<dbReference type="GO" id="GO:0015562">
    <property type="term" value="F:efflux transmembrane transporter activity"/>
    <property type="evidence" value="ECO:0007669"/>
    <property type="project" value="TreeGrafter"/>
</dbReference>